<dbReference type="EMBL" id="CAQQ02008304">
    <property type="status" value="NOT_ANNOTATED_CDS"/>
    <property type="molecule type" value="Genomic_DNA"/>
</dbReference>
<reference evidence="2" key="1">
    <citation type="submission" date="2013-02" db="EMBL/GenBank/DDBJ databases">
        <authorList>
            <person name="Hughes D."/>
        </authorList>
    </citation>
    <scope>NUCLEOTIDE SEQUENCE</scope>
    <source>
        <strain>Durham</strain>
        <strain evidence="2">NC isolate 2 -- Noor lab</strain>
    </source>
</reference>
<proteinExistence type="predicted"/>
<keyword evidence="2" id="KW-1185">Reference proteome</keyword>
<dbReference type="HOGENOM" id="CLU_127178_1_1_1"/>
<dbReference type="EMBL" id="CAQQ02008305">
    <property type="status" value="NOT_ANNOTATED_CDS"/>
    <property type="molecule type" value="Genomic_DNA"/>
</dbReference>
<dbReference type="STRING" id="36166.T1GMW5"/>
<organism evidence="1 2">
    <name type="scientific">Megaselia scalaris</name>
    <name type="common">Humpbacked fly</name>
    <name type="synonym">Phora scalaris</name>
    <dbReference type="NCBI Taxonomy" id="36166"/>
    <lineage>
        <taxon>Eukaryota</taxon>
        <taxon>Metazoa</taxon>
        <taxon>Ecdysozoa</taxon>
        <taxon>Arthropoda</taxon>
        <taxon>Hexapoda</taxon>
        <taxon>Insecta</taxon>
        <taxon>Pterygota</taxon>
        <taxon>Neoptera</taxon>
        <taxon>Endopterygota</taxon>
        <taxon>Diptera</taxon>
        <taxon>Brachycera</taxon>
        <taxon>Muscomorpha</taxon>
        <taxon>Platypezoidea</taxon>
        <taxon>Phoridae</taxon>
        <taxon>Megaseliini</taxon>
        <taxon>Megaselia</taxon>
    </lineage>
</organism>
<name>T1GMW5_MEGSC</name>
<dbReference type="Gene3D" id="2.60.11.10">
    <property type="entry name" value="Cytochrome c oxidase, subunit Vb"/>
    <property type="match status" value="2"/>
</dbReference>
<evidence type="ECO:0008006" key="3">
    <source>
        <dbReference type="Google" id="ProtNLM"/>
    </source>
</evidence>
<dbReference type="EnsemblMetazoa" id="MESCA004899-RA">
    <property type="protein sequence ID" value="MESCA004899-PA"/>
    <property type="gene ID" value="MESCA004899"/>
</dbReference>
<sequence>MSDPLEHATGIEKRELLAKQAGNDNPFDMKVFKRGEEDQTYVQWMWLQKDQPRRCECGHWFQLVEKAPV</sequence>
<evidence type="ECO:0000313" key="2">
    <source>
        <dbReference type="Proteomes" id="UP000015102"/>
    </source>
</evidence>
<accession>T1GMW5</accession>
<reference evidence="1" key="2">
    <citation type="submission" date="2015-06" db="UniProtKB">
        <authorList>
            <consortium name="EnsemblMetazoa"/>
        </authorList>
    </citation>
    <scope>IDENTIFICATION</scope>
</reference>
<dbReference type="GO" id="GO:0045277">
    <property type="term" value="C:respiratory chain complex IV"/>
    <property type="evidence" value="ECO:0007669"/>
    <property type="project" value="InterPro"/>
</dbReference>
<dbReference type="SUPFAM" id="SSF57802">
    <property type="entry name" value="Rubredoxin-like"/>
    <property type="match status" value="1"/>
</dbReference>
<dbReference type="GO" id="GO:0005740">
    <property type="term" value="C:mitochondrial envelope"/>
    <property type="evidence" value="ECO:0007669"/>
    <property type="project" value="InterPro"/>
</dbReference>
<protein>
    <recommendedName>
        <fullName evidence="3">Cytochrome c oxidase subunit 5B, mitochondrial</fullName>
    </recommendedName>
</protein>
<dbReference type="GO" id="GO:0006123">
    <property type="term" value="P:mitochondrial electron transport, cytochrome c to oxygen"/>
    <property type="evidence" value="ECO:0007669"/>
    <property type="project" value="InterPro"/>
</dbReference>
<dbReference type="InterPro" id="IPR036972">
    <property type="entry name" value="Cyt_c_oxidase_su5b_sf"/>
</dbReference>
<dbReference type="Proteomes" id="UP000015102">
    <property type="component" value="Unassembled WGS sequence"/>
</dbReference>
<evidence type="ECO:0000313" key="1">
    <source>
        <dbReference type="EnsemblMetazoa" id="MESCA004899-PA"/>
    </source>
</evidence>
<dbReference type="AlphaFoldDB" id="T1GMW5"/>